<keyword evidence="2" id="KW-0805">Transcription regulation</keyword>
<evidence type="ECO:0000256" key="1">
    <source>
        <dbReference type="ARBA" id="ARBA00004123"/>
    </source>
</evidence>
<evidence type="ECO:0000313" key="8">
    <source>
        <dbReference type="Proteomes" id="UP000554482"/>
    </source>
</evidence>
<gene>
    <name evidence="7" type="ORF">FRX31_029310</name>
</gene>
<sequence>MSNFDVLISAIGEDVLEAQWEERERERKSIGRSSVAPPKNIVLVQGNKKRKIIDDGHGDEEIEKIVIGEFKSSCPPTIPSDLYSRICVHLDVPWEKVEWLLDKKLEESDVTEQQGRLFISKNDTFEKVLTKEELEKVVVVSAKKNKEKLMNASCKKEAKVKNSRGGLSVMVVDHKGRMWNGFSFRYWPSVGIYVLTTKWTNIISEFRLRKDDVIQIWLCRLPKDKDPEEKLCFGINLISKGRDNGGGDIARTSGGTGGESSRSHRKRKSGRNQAAT</sequence>
<evidence type="ECO:0000256" key="6">
    <source>
        <dbReference type="SAM" id="MobiDB-lite"/>
    </source>
</evidence>
<evidence type="ECO:0000256" key="3">
    <source>
        <dbReference type="ARBA" id="ARBA00023125"/>
    </source>
</evidence>
<keyword evidence="3" id="KW-0238">DNA-binding</keyword>
<dbReference type="InterPro" id="IPR005508">
    <property type="entry name" value="At2g31720-like"/>
</dbReference>
<comment type="caution">
    <text evidence="7">The sequence shown here is derived from an EMBL/GenBank/DDBJ whole genome shotgun (WGS) entry which is preliminary data.</text>
</comment>
<accession>A0A7J6VA53</accession>
<dbReference type="SUPFAM" id="SSF101936">
    <property type="entry name" value="DNA-binding pseudobarrel domain"/>
    <property type="match status" value="1"/>
</dbReference>
<dbReference type="GO" id="GO:0005634">
    <property type="term" value="C:nucleus"/>
    <property type="evidence" value="ECO:0007669"/>
    <property type="project" value="UniProtKB-SubCell"/>
</dbReference>
<organism evidence="7 8">
    <name type="scientific">Thalictrum thalictroides</name>
    <name type="common">Rue-anemone</name>
    <name type="synonym">Anemone thalictroides</name>
    <dbReference type="NCBI Taxonomy" id="46969"/>
    <lineage>
        <taxon>Eukaryota</taxon>
        <taxon>Viridiplantae</taxon>
        <taxon>Streptophyta</taxon>
        <taxon>Embryophyta</taxon>
        <taxon>Tracheophyta</taxon>
        <taxon>Spermatophyta</taxon>
        <taxon>Magnoliopsida</taxon>
        <taxon>Ranunculales</taxon>
        <taxon>Ranunculaceae</taxon>
        <taxon>Thalictroideae</taxon>
        <taxon>Thalictrum</taxon>
    </lineage>
</organism>
<name>A0A7J6VA53_THATH</name>
<dbReference type="Pfam" id="PF03754">
    <property type="entry name" value="At2g31720-like"/>
    <property type="match status" value="1"/>
</dbReference>
<dbReference type="EMBL" id="JABWDY010036579">
    <property type="protein sequence ID" value="KAF5181100.1"/>
    <property type="molecule type" value="Genomic_DNA"/>
</dbReference>
<feature type="compositionally biased region" description="Gly residues" evidence="6">
    <location>
        <begin position="246"/>
        <end position="258"/>
    </location>
</feature>
<dbReference type="PANTHER" id="PTHR34397:SF22">
    <property type="entry name" value="OS05G0237600 PROTEIN"/>
    <property type="match status" value="1"/>
</dbReference>
<evidence type="ECO:0000256" key="5">
    <source>
        <dbReference type="ARBA" id="ARBA00023242"/>
    </source>
</evidence>
<comment type="subcellular location">
    <subcellularLocation>
        <location evidence="1">Nucleus</location>
    </subcellularLocation>
</comment>
<dbReference type="PANTHER" id="PTHR34397">
    <property type="entry name" value="OS05G0237600 PROTEIN"/>
    <property type="match status" value="1"/>
</dbReference>
<dbReference type="Proteomes" id="UP000554482">
    <property type="component" value="Unassembled WGS sequence"/>
</dbReference>
<evidence type="ECO:0000256" key="4">
    <source>
        <dbReference type="ARBA" id="ARBA00023163"/>
    </source>
</evidence>
<dbReference type="Gene3D" id="2.40.330.10">
    <property type="entry name" value="DNA-binding pseudobarrel domain"/>
    <property type="match status" value="1"/>
</dbReference>
<dbReference type="GO" id="GO:0003677">
    <property type="term" value="F:DNA binding"/>
    <property type="evidence" value="ECO:0007669"/>
    <property type="project" value="UniProtKB-KW"/>
</dbReference>
<dbReference type="InterPro" id="IPR015300">
    <property type="entry name" value="DNA-bd_pseudobarrel_sf"/>
</dbReference>
<reference evidence="7 8" key="1">
    <citation type="submission" date="2020-06" db="EMBL/GenBank/DDBJ databases">
        <title>Transcriptomic and genomic resources for Thalictrum thalictroides and T. hernandezii: Facilitating candidate gene discovery in an emerging model plant lineage.</title>
        <authorList>
            <person name="Arias T."/>
            <person name="Riano-Pachon D.M."/>
            <person name="Di Stilio V.S."/>
        </authorList>
    </citation>
    <scope>NUCLEOTIDE SEQUENCE [LARGE SCALE GENOMIC DNA]</scope>
    <source>
        <strain evidence="8">cv. WT478/WT964</strain>
        <tissue evidence="7">Leaves</tissue>
    </source>
</reference>
<evidence type="ECO:0000256" key="2">
    <source>
        <dbReference type="ARBA" id="ARBA00023015"/>
    </source>
</evidence>
<feature type="region of interest" description="Disordered" evidence="6">
    <location>
        <begin position="241"/>
        <end position="276"/>
    </location>
</feature>
<keyword evidence="8" id="KW-1185">Reference proteome</keyword>
<evidence type="ECO:0000313" key="7">
    <source>
        <dbReference type="EMBL" id="KAF5181100.1"/>
    </source>
</evidence>
<keyword evidence="4" id="KW-0804">Transcription</keyword>
<dbReference type="AlphaFoldDB" id="A0A7J6VA53"/>
<protein>
    <recommendedName>
        <fullName evidence="9">B3 domain-containing protein</fullName>
    </recommendedName>
</protein>
<proteinExistence type="predicted"/>
<evidence type="ECO:0008006" key="9">
    <source>
        <dbReference type="Google" id="ProtNLM"/>
    </source>
</evidence>
<keyword evidence="5" id="KW-0539">Nucleus</keyword>